<dbReference type="PANTHER" id="PTHR28241:SF1">
    <property type="entry name" value="MITOCHONDRIAL IMPORT PROTEIN 1"/>
    <property type="match status" value="1"/>
</dbReference>
<gene>
    <name evidence="2" type="ORF">B0H16DRAFT_1714095</name>
</gene>
<dbReference type="PANTHER" id="PTHR28241">
    <property type="entry name" value="MITOCHONDRIAL IMPORT PROTEIN 1"/>
    <property type="match status" value="1"/>
</dbReference>
<comment type="caution">
    <text evidence="2">The sequence shown here is derived from an EMBL/GenBank/DDBJ whole genome shotgun (WGS) entry which is preliminary data.</text>
</comment>
<feature type="region of interest" description="Disordered" evidence="1">
    <location>
        <begin position="102"/>
        <end position="214"/>
    </location>
</feature>
<dbReference type="Pfam" id="PF08219">
    <property type="entry name" value="TOM13"/>
    <property type="match status" value="1"/>
</dbReference>
<evidence type="ECO:0000313" key="2">
    <source>
        <dbReference type="EMBL" id="KAJ7773196.1"/>
    </source>
</evidence>
<proteinExistence type="predicted"/>
<evidence type="ECO:0008006" key="4">
    <source>
        <dbReference type="Google" id="ProtNLM"/>
    </source>
</evidence>
<feature type="region of interest" description="Disordered" evidence="1">
    <location>
        <begin position="278"/>
        <end position="302"/>
    </location>
</feature>
<dbReference type="AlphaFoldDB" id="A0AAD7K0J1"/>
<dbReference type="GO" id="GO:0070096">
    <property type="term" value="P:mitochondrial outer membrane translocase complex assembly"/>
    <property type="evidence" value="ECO:0007669"/>
    <property type="project" value="TreeGrafter"/>
</dbReference>
<accession>A0AAD7K0J1</accession>
<name>A0AAD7K0J1_9AGAR</name>
<feature type="compositionally biased region" description="Basic and acidic residues" evidence="1">
    <location>
        <begin position="76"/>
        <end position="87"/>
    </location>
</feature>
<feature type="compositionally biased region" description="Basic and acidic residues" evidence="1">
    <location>
        <begin position="142"/>
        <end position="153"/>
    </location>
</feature>
<feature type="compositionally biased region" description="Polar residues" evidence="1">
    <location>
        <begin position="162"/>
        <end position="171"/>
    </location>
</feature>
<evidence type="ECO:0000313" key="3">
    <source>
        <dbReference type="Proteomes" id="UP001215598"/>
    </source>
</evidence>
<evidence type="ECO:0000256" key="1">
    <source>
        <dbReference type="SAM" id="MobiDB-lite"/>
    </source>
</evidence>
<protein>
    <recommendedName>
        <fullName evidence="4">Proteophosphoglycan ppg4</fullName>
    </recommendedName>
</protein>
<feature type="compositionally biased region" description="Low complexity" evidence="1">
    <location>
        <begin position="184"/>
        <end position="196"/>
    </location>
</feature>
<feature type="compositionally biased region" description="Low complexity" evidence="1">
    <location>
        <begin position="30"/>
        <end position="60"/>
    </location>
</feature>
<dbReference type="InterPro" id="IPR013262">
    <property type="entry name" value="OMP_MIM1/TOM13_mt"/>
</dbReference>
<dbReference type="GO" id="GO:0005741">
    <property type="term" value="C:mitochondrial outer membrane"/>
    <property type="evidence" value="ECO:0007669"/>
    <property type="project" value="InterPro"/>
</dbReference>
<organism evidence="2 3">
    <name type="scientific">Mycena metata</name>
    <dbReference type="NCBI Taxonomy" id="1033252"/>
    <lineage>
        <taxon>Eukaryota</taxon>
        <taxon>Fungi</taxon>
        <taxon>Dikarya</taxon>
        <taxon>Basidiomycota</taxon>
        <taxon>Agaricomycotina</taxon>
        <taxon>Agaricomycetes</taxon>
        <taxon>Agaricomycetidae</taxon>
        <taxon>Agaricales</taxon>
        <taxon>Marasmiineae</taxon>
        <taxon>Mycenaceae</taxon>
        <taxon>Mycena</taxon>
    </lineage>
</organism>
<feature type="region of interest" description="Disordered" evidence="1">
    <location>
        <begin position="1"/>
        <end position="87"/>
    </location>
</feature>
<sequence>MSVEDEDPLATALSHAFISSPSLRPEPPNSTQLAAASASTPTTSATESSVSSESLDSTSDAEYESHVESWRAQSAEAREKAEKERARWEAIRAAEKQEAVLRQAAIPDDGGAVGGEIISDHGWETVGKTQEVRRSSSPSPADARDLVTGEPQKHVAAPRAATVQNSQSAQDTGDESQKWEDVSSHLTSSFPSLSFPDRTNTPSPHPSPPPAPLESATLAIFDTSLSTRTRVTALFSSLAINFLLPFVNGVMLGFGEIFAKNIVLEYFGWRPLSPGTTAASRGLGATLRPSERTKSSFTSSAK</sequence>
<reference evidence="2" key="1">
    <citation type="submission" date="2023-03" db="EMBL/GenBank/DDBJ databases">
        <title>Massive genome expansion in bonnet fungi (Mycena s.s.) driven by repeated elements and novel gene families across ecological guilds.</title>
        <authorList>
            <consortium name="Lawrence Berkeley National Laboratory"/>
            <person name="Harder C.B."/>
            <person name="Miyauchi S."/>
            <person name="Viragh M."/>
            <person name="Kuo A."/>
            <person name="Thoen E."/>
            <person name="Andreopoulos B."/>
            <person name="Lu D."/>
            <person name="Skrede I."/>
            <person name="Drula E."/>
            <person name="Henrissat B."/>
            <person name="Morin E."/>
            <person name="Kohler A."/>
            <person name="Barry K."/>
            <person name="LaButti K."/>
            <person name="Morin E."/>
            <person name="Salamov A."/>
            <person name="Lipzen A."/>
            <person name="Mereny Z."/>
            <person name="Hegedus B."/>
            <person name="Baldrian P."/>
            <person name="Stursova M."/>
            <person name="Weitz H."/>
            <person name="Taylor A."/>
            <person name="Grigoriev I.V."/>
            <person name="Nagy L.G."/>
            <person name="Martin F."/>
            <person name="Kauserud H."/>
        </authorList>
    </citation>
    <scope>NUCLEOTIDE SEQUENCE</scope>
    <source>
        <strain evidence="2">CBHHK182m</strain>
    </source>
</reference>
<dbReference type="Proteomes" id="UP001215598">
    <property type="component" value="Unassembled WGS sequence"/>
</dbReference>
<feature type="compositionally biased region" description="Pro residues" evidence="1">
    <location>
        <begin position="203"/>
        <end position="212"/>
    </location>
</feature>
<dbReference type="GO" id="GO:0045040">
    <property type="term" value="P:protein insertion into mitochondrial outer membrane"/>
    <property type="evidence" value="ECO:0007669"/>
    <property type="project" value="TreeGrafter"/>
</dbReference>
<dbReference type="EMBL" id="JARKIB010000013">
    <property type="protein sequence ID" value="KAJ7773196.1"/>
    <property type="molecule type" value="Genomic_DNA"/>
</dbReference>
<keyword evidence="3" id="KW-1185">Reference proteome</keyword>